<dbReference type="EMBL" id="DVGZ01000104">
    <property type="protein sequence ID" value="HIR47902.1"/>
    <property type="molecule type" value="Genomic_DNA"/>
</dbReference>
<dbReference type="AlphaFoldDB" id="A0A9D1APJ1"/>
<sequence length="330" mass="37940">MCPESLKSKMKARFREIAKGAEIPKNIRFYPGEDEQIVVMELQPRAIGAAPKENWNMQTDDAAFEAWALLIHAHCDCVRQVVLTVSSMPRNLPYRGHYGRFVYRAMKFQEQFAEWFSLSPELEGIVEKFREYLAVHRFCNNVPSGEAGENDHLENQIEALFAQEQTPLLANLCREHGLLLEEPCQFFRQLPVGLFEEQVSEETRVFTGGKSAIDLWTTAGENIVLFELKANNRKVGILSEVMFYANYLTDMFLVQNTFIPQKLPAGKKPCRGYDRLVSHFFRRVCAVMLTDGLHSLITPEVLQEMNRNAGPIQFYDLRYVQKLQLSEGHP</sequence>
<comment type="caution">
    <text evidence="1">The sequence shown here is derived from an EMBL/GenBank/DDBJ whole genome shotgun (WGS) entry which is preliminary data.</text>
</comment>
<evidence type="ECO:0000313" key="1">
    <source>
        <dbReference type="EMBL" id="HIR47902.1"/>
    </source>
</evidence>
<accession>A0A9D1APJ1</accession>
<organism evidence="1 2">
    <name type="scientific">Candidatus Caccousia avicola</name>
    <dbReference type="NCBI Taxonomy" id="2840721"/>
    <lineage>
        <taxon>Bacteria</taxon>
        <taxon>Bacillati</taxon>
        <taxon>Bacillota</taxon>
        <taxon>Clostridia</taxon>
        <taxon>Eubacteriales</taxon>
        <taxon>Oscillospiraceae</taxon>
        <taxon>Oscillospiraceae incertae sedis</taxon>
        <taxon>Candidatus Caccousia</taxon>
    </lineage>
</organism>
<protein>
    <submittedName>
        <fullName evidence="1">Uncharacterized protein</fullName>
    </submittedName>
</protein>
<gene>
    <name evidence="1" type="ORF">IAB89_09660</name>
</gene>
<name>A0A9D1APJ1_9FIRM</name>
<reference evidence="1" key="2">
    <citation type="journal article" date="2021" name="PeerJ">
        <title>Extensive microbial diversity within the chicken gut microbiome revealed by metagenomics and culture.</title>
        <authorList>
            <person name="Gilroy R."/>
            <person name="Ravi A."/>
            <person name="Getino M."/>
            <person name="Pursley I."/>
            <person name="Horton D.L."/>
            <person name="Alikhan N.F."/>
            <person name="Baker D."/>
            <person name="Gharbi K."/>
            <person name="Hall N."/>
            <person name="Watson M."/>
            <person name="Adriaenssens E.M."/>
            <person name="Foster-Nyarko E."/>
            <person name="Jarju S."/>
            <person name="Secka A."/>
            <person name="Antonio M."/>
            <person name="Oren A."/>
            <person name="Chaudhuri R.R."/>
            <person name="La Ragione R."/>
            <person name="Hildebrand F."/>
            <person name="Pallen M.J."/>
        </authorList>
    </citation>
    <scope>NUCLEOTIDE SEQUENCE</scope>
    <source>
        <strain evidence="1">ChiSxjej1B13-7958</strain>
    </source>
</reference>
<dbReference type="Proteomes" id="UP000824242">
    <property type="component" value="Unassembled WGS sequence"/>
</dbReference>
<proteinExistence type="predicted"/>
<reference evidence="1" key="1">
    <citation type="submission" date="2020-10" db="EMBL/GenBank/DDBJ databases">
        <authorList>
            <person name="Gilroy R."/>
        </authorList>
    </citation>
    <scope>NUCLEOTIDE SEQUENCE</scope>
    <source>
        <strain evidence="1">ChiSxjej1B13-7958</strain>
    </source>
</reference>
<evidence type="ECO:0000313" key="2">
    <source>
        <dbReference type="Proteomes" id="UP000824242"/>
    </source>
</evidence>